<dbReference type="Pfam" id="PF03372">
    <property type="entry name" value="Exo_endo_phos"/>
    <property type="match status" value="1"/>
</dbReference>
<keyword evidence="4" id="KW-1185">Reference proteome</keyword>
<dbReference type="SUPFAM" id="SSF56219">
    <property type="entry name" value="DNase I-like"/>
    <property type="match status" value="1"/>
</dbReference>
<accession>A0ABN9QWG0</accession>
<feature type="region of interest" description="Disordered" evidence="1">
    <location>
        <begin position="1"/>
        <end position="30"/>
    </location>
</feature>
<name>A0ABN9QWG0_9DINO</name>
<organism evidence="3 4">
    <name type="scientific">Prorocentrum cordatum</name>
    <dbReference type="NCBI Taxonomy" id="2364126"/>
    <lineage>
        <taxon>Eukaryota</taxon>
        <taxon>Sar</taxon>
        <taxon>Alveolata</taxon>
        <taxon>Dinophyceae</taxon>
        <taxon>Prorocentrales</taxon>
        <taxon>Prorocentraceae</taxon>
        <taxon>Prorocentrum</taxon>
    </lineage>
</organism>
<evidence type="ECO:0000313" key="3">
    <source>
        <dbReference type="EMBL" id="CAK0810661.1"/>
    </source>
</evidence>
<protein>
    <recommendedName>
        <fullName evidence="2">Endonuclease/exonuclease/phosphatase domain-containing protein</fullName>
    </recommendedName>
</protein>
<dbReference type="Proteomes" id="UP001189429">
    <property type="component" value="Unassembled WGS sequence"/>
</dbReference>
<dbReference type="InterPro" id="IPR005135">
    <property type="entry name" value="Endo/exonuclease/phosphatase"/>
</dbReference>
<reference evidence="3" key="1">
    <citation type="submission" date="2023-10" db="EMBL/GenBank/DDBJ databases">
        <authorList>
            <person name="Chen Y."/>
            <person name="Shah S."/>
            <person name="Dougan E. K."/>
            <person name="Thang M."/>
            <person name="Chan C."/>
        </authorList>
    </citation>
    <scope>NUCLEOTIDE SEQUENCE [LARGE SCALE GENOMIC DNA]</scope>
</reference>
<dbReference type="InterPro" id="IPR050410">
    <property type="entry name" value="CCR4/nocturin_mRNA_transcr"/>
</dbReference>
<proteinExistence type="predicted"/>
<dbReference type="EMBL" id="CAUYUJ010004713">
    <property type="protein sequence ID" value="CAK0810661.1"/>
    <property type="molecule type" value="Genomic_DNA"/>
</dbReference>
<comment type="caution">
    <text evidence="3">The sequence shown here is derived from an EMBL/GenBank/DDBJ whole genome shotgun (WGS) entry which is preliminary data.</text>
</comment>
<dbReference type="PANTHER" id="PTHR12121:SF34">
    <property type="entry name" value="PROTEIN ANGEL"/>
    <property type="match status" value="1"/>
</dbReference>
<evidence type="ECO:0000259" key="2">
    <source>
        <dbReference type="Pfam" id="PF03372"/>
    </source>
</evidence>
<dbReference type="InterPro" id="IPR036691">
    <property type="entry name" value="Endo/exonu/phosph_ase_sf"/>
</dbReference>
<feature type="domain" description="Endonuclease/exonuclease/phosphatase" evidence="2">
    <location>
        <begin position="227"/>
        <end position="333"/>
    </location>
</feature>
<sequence>MPRELAEASSAGLRPEATATAAAAAPASEDEAAKEVPPVLIKRVELVRGHRPVISSQVPVYIGLEDRDGRCFEDDGRSQKLRYCWTRGPVCKPCVFHPHKTSQFRDVTKTWQNYCSKDCFLRGWWNMPENLWNMRPTDVEIQEEMKDSWVKVADTKDYCPKQEDIDRPLRLDVFPILDDGCDASTGGMSLITGTVIPTPNEARTRRMISRGAFGQDVLRQQFKVMDWNVLADMYATESQYPYCERWALSWNWRQHLILKELKSTDVDIITLQEVQRDLFDDWFRPQLAEAGYEGVFQQKKREPCFHRGKYTSEGCATFWRHARFRKTDKQVIDYDKLMEQQLQMAHAAYPEGNRQRTAKGNIGLAVTLEDLNGSRGQVHGSGGGPLVCVVNTHILADPEFTDVKIVQCHNLLQSLSTCSGLQGIPLVVCGDFNSLPQSAVYEYIVTGCIRPDHKELRSGQRGLLDSINFGHHLKLSSAYEACSGREAAYTNYTELFKGTLDYIFFSSDSLGVLAISEVDAESHLRQETALPSSTRPSDHLPLVAAFTFREAPRPDPYDHRPGMAGIPSGMGNPLPVNHQAHAAALNGAVYQALQQGRLPMDGSPPHMGGGAGLRFVPPGAEYPDAWGRAGW</sequence>
<dbReference type="Gene3D" id="3.60.10.10">
    <property type="entry name" value="Endonuclease/exonuclease/phosphatase"/>
    <property type="match status" value="1"/>
</dbReference>
<dbReference type="PANTHER" id="PTHR12121">
    <property type="entry name" value="CARBON CATABOLITE REPRESSOR PROTEIN 4"/>
    <property type="match status" value="1"/>
</dbReference>
<gene>
    <name evidence="3" type="ORF">PCOR1329_LOCUS15557</name>
</gene>
<evidence type="ECO:0000256" key="1">
    <source>
        <dbReference type="SAM" id="MobiDB-lite"/>
    </source>
</evidence>
<feature type="compositionally biased region" description="Low complexity" evidence="1">
    <location>
        <begin position="15"/>
        <end position="27"/>
    </location>
</feature>
<evidence type="ECO:0000313" key="4">
    <source>
        <dbReference type="Proteomes" id="UP001189429"/>
    </source>
</evidence>